<keyword evidence="5" id="KW-1185">Reference proteome</keyword>
<dbReference type="InterPro" id="IPR014729">
    <property type="entry name" value="Rossmann-like_a/b/a_fold"/>
</dbReference>
<dbReference type="InterPro" id="IPR006050">
    <property type="entry name" value="DNA_photolyase_N"/>
</dbReference>
<dbReference type="Pfam" id="PF00875">
    <property type="entry name" value="DNA_photolyase"/>
    <property type="match status" value="1"/>
</dbReference>
<accession>A0A835XXI1</accession>
<name>A0A835XXI1_9CHLO</name>
<organism evidence="4 5">
    <name type="scientific">Edaphochlamys debaryana</name>
    <dbReference type="NCBI Taxonomy" id="47281"/>
    <lineage>
        <taxon>Eukaryota</taxon>
        <taxon>Viridiplantae</taxon>
        <taxon>Chlorophyta</taxon>
        <taxon>core chlorophytes</taxon>
        <taxon>Chlorophyceae</taxon>
        <taxon>CS clade</taxon>
        <taxon>Chlamydomonadales</taxon>
        <taxon>Chlamydomonadales incertae sedis</taxon>
        <taxon>Edaphochlamys</taxon>
    </lineage>
</organism>
<dbReference type="GO" id="GO:0000719">
    <property type="term" value="P:photoreactive repair"/>
    <property type="evidence" value="ECO:0007669"/>
    <property type="project" value="TreeGrafter"/>
</dbReference>
<dbReference type="SUPFAM" id="SSF52425">
    <property type="entry name" value="Cryptochrome/photolyase, N-terminal domain"/>
    <property type="match status" value="1"/>
</dbReference>
<dbReference type="EMBL" id="JAEHOE010000081">
    <property type="protein sequence ID" value="KAG2488675.1"/>
    <property type="molecule type" value="Genomic_DNA"/>
</dbReference>
<feature type="compositionally biased region" description="Low complexity" evidence="2">
    <location>
        <begin position="56"/>
        <end position="71"/>
    </location>
</feature>
<dbReference type="GO" id="GO:0003677">
    <property type="term" value="F:DNA binding"/>
    <property type="evidence" value="ECO:0007669"/>
    <property type="project" value="TreeGrafter"/>
</dbReference>
<dbReference type="PANTHER" id="PTHR11455">
    <property type="entry name" value="CRYPTOCHROME"/>
    <property type="match status" value="1"/>
</dbReference>
<dbReference type="OrthoDB" id="435881at2759"/>
<sequence>MEPAGHGPLPFAALSLSGAFAPAAAPARSQPRPHVAAPPPAAARSGLRSHPISVTAGPATAADAPAAAQPARARKSAGGKAGFIRLATALPAALGRLVTAPLQVPAFAGPARLSDVRVFPHAVPRRAGPGGSCLPAGGGGRKPALLWFRSDLRLHDNPALEAACREGSSVLPVYIFDPRDYGKAPGGFDRTGPARAAFILDAVADLRSRLRAAGSELVVRWGRAEGVLGELARAVGAGAVYCQAEVTAEEVQVEGRVRAALDREGAELKALWGGSLYHPEDLPFKLEAMPTSYADFRDRVAALAVRPLAETEGGVKGLPAGVSVEAGELPSLQSLGLAPPPRSAAGLGVGVGAAPGCPPLRGGEGEALRHLQGFMQELKASLTKRPTSTSPASGGASAMASAAPGASSAFSCRISPWLALGCLSPRRMYHDMRAALGAPGGAAGAGAPGGAAGAGAPGGAAGAGAPGGAAGAGAPGGAAGGADWLLFELLWRDFFRFVSQKYARLPAGAAASRQAAAAGFAPAAASRAAAAAPAAPGLMLAAA</sequence>
<dbReference type="PROSITE" id="PS51645">
    <property type="entry name" value="PHR_CRY_ALPHA_BETA"/>
    <property type="match status" value="1"/>
</dbReference>
<dbReference type="AlphaFoldDB" id="A0A835XXI1"/>
<comment type="caution">
    <text evidence="4">The sequence shown here is derived from an EMBL/GenBank/DDBJ whole genome shotgun (WGS) entry which is preliminary data.</text>
</comment>
<dbReference type="GO" id="GO:0003904">
    <property type="term" value="F:deoxyribodipyrimidine photo-lyase activity"/>
    <property type="evidence" value="ECO:0007669"/>
    <property type="project" value="TreeGrafter"/>
</dbReference>
<dbReference type="GO" id="GO:0071949">
    <property type="term" value="F:FAD binding"/>
    <property type="evidence" value="ECO:0007669"/>
    <property type="project" value="TreeGrafter"/>
</dbReference>
<dbReference type="InterPro" id="IPR002081">
    <property type="entry name" value="Cryptochrome/DNA_photolyase_1"/>
</dbReference>
<dbReference type="SUPFAM" id="SSF48173">
    <property type="entry name" value="Cryptochrome/photolyase FAD-binding domain"/>
    <property type="match status" value="1"/>
</dbReference>
<evidence type="ECO:0000256" key="2">
    <source>
        <dbReference type="SAM" id="MobiDB-lite"/>
    </source>
</evidence>
<evidence type="ECO:0000256" key="1">
    <source>
        <dbReference type="ARBA" id="ARBA00005862"/>
    </source>
</evidence>
<dbReference type="PANTHER" id="PTHR11455:SF2">
    <property type="entry name" value="BLUE-LIGHT PHOTORECEPTOR PHR2"/>
    <property type="match status" value="1"/>
</dbReference>
<feature type="region of interest" description="Disordered" evidence="2">
    <location>
        <begin position="24"/>
        <end position="73"/>
    </location>
</feature>
<evidence type="ECO:0000259" key="3">
    <source>
        <dbReference type="PROSITE" id="PS51645"/>
    </source>
</evidence>
<dbReference type="Proteomes" id="UP000612055">
    <property type="component" value="Unassembled WGS sequence"/>
</dbReference>
<protein>
    <recommendedName>
        <fullName evidence="3">Photolyase/cryptochrome alpha/beta domain-containing protein</fullName>
    </recommendedName>
</protein>
<feature type="domain" description="Photolyase/cryptochrome alpha/beta" evidence="3">
    <location>
        <begin position="142"/>
        <end position="276"/>
    </location>
</feature>
<dbReference type="InterPro" id="IPR036134">
    <property type="entry name" value="Crypto/Photolyase_FAD-like_sf"/>
</dbReference>
<comment type="similarity">
    <text evidence="1">Belongs to the DNA photolyase class-1 family.</text>
</comment>
<reference evidence="4" key="1">
    <citation type="journal article" date="2020" name="bioRxiv">
        <title>Comparative genomics of Chlamydomonas.</title>
        <authorList>
            <person name="Craig R.J."/>
            <person name="Hasan A.R."/>
            <person name="Ness R.W."/>
            <person name="Keightley P.D."/>
        </authorList>
    </citation>
    <scope>NUCLEOTIDE SEQUENCE</scope>
    <source>
        <strain evidence="4">CCAP 11/70</strain>
    </source>
</reference>
<evidence type="ECO:0000313" key="4">
    <source>
        <dbReference type="EMBL" id="KAG2488675.1"/>
    </source>
</evidence>
<evidence type="ECO:0000313" key="5">
    <source>
        <dbReference type="Proteomes" id="UP000612055"/>
    </source>
</evidence>
<dbReference type="InterPro" id="IPR036155">
    <property type="entry name" value="Crypto/Photolyase_N_sf"/>
</dbReference>
<proteinExistence type="inferred from homology"/>
<dbReference type="Gene3D" id="3.40.50.620">
    <property type="entry name" value="HUPs"/>
    <property type="match status" value="1"/>
</dbReference>
<feature type="compositionally biased region" description="Low complexity" evidence="2">
    <location>
        <begin position="24"/>
        <end position="35"/>
    </location>
</feature>
<gene>
    <name evidence="4" type="ORF">HYH03_012836</name>
</gene>
<dbReference type="Gene3D" id="1.25.40.80">
    <property type="match status" value="1"/>
</dbReference>